<reference evidence="1 2" key="1">
    <citation type="submission" date="2024-06" db="EMBL/GenBank/DDBJ databases">
        <title>The Natural Products Discovery Center: Release of the First 8490 Sequenced Strains for Exploring Actinobacteria Biosynthetic Diversity.</title>
        <authorList>
            <person name="Kalkreuter E."/>
            <person name="Kautsar S.A."/>
            <person name="Yang D."/>
            <person name="Bader C.D."/>
            <person name="Teijaro C.N."/>
            <person name="Fluegel L."/>
            <person name="Davis C.M."/>
            <person name="Simpson J.R."/>
            <person name="Lauterbach L."/>
            <person name="Steele A.D."/>
            <person name="Gui C."/>
            <person name="Meng S."/>
            <person name="Li G."/>
            <person name="Viehrig K."/>
            <person name="Ye F."/>
            <person name="Su P."/>
            <person name="Kiefer A.F."/>
            <person name="Nichols A."/>
            <person name="Cepeda A.J."/>
            <person name="Yan W."/>
            <person name="Fan B."/>
            <person name="Jiang Y."/>
            <person name="Adhikari A."/>
            <person name="Zheng C.-J."/>
            <person name="Schuster L."/>
            <person name="Cowan T.M."/>
            <person name="Smanski M.J."/>
            <person name="Chevrette M.G."/>
            <person name="De Carvalho L.P.S."/>
            <person name="Shen B."/>
        </authorList>
    </citation>
    <scope>NUCLEOTIDE SEQUENCE [LARGE SCALE GENOMIC DNA]</scope>
    <source>
        <strain evidence="1 2">NPDC046851</strain>
    </source>
</reference>
<keyword evidence="2" id="KW-1185">Reference proteome</keyword>
<dbReference type="Proteomes" id="UP001551189">
    <property type="component" value="Unassembled WGS sequence"/>
</dbReference>
<comment type="caution">
    <text evidence="1">The sequence shown here is derived from an EMBL/GenBank/DDBJ whole genome shotgun (WGS) entry which is preliminary data.</text>
</comment>
<accession>A0ABV3BCA9</accession>
<name>A0ABV3BCA9_9ACTN</name>
<dbReference type="EMBL" id="JBEYXT010000446">
    <property type="protein sequence ID" value="MEU6807089.1"/>
    <property type="molecule type" value="Genomic_DNA"/>
</dbReference>
<proteinExistence type="predicted"/>
<gene>
    <name evidence="1" type="ORF">ABZ931_39955</name>
</gene>
<dbReference type="RefSeq" id="WP_359703186.1">
    <property type="nucleotide sequence ID" value="NZ_JBEYXT010000446.1"/>
</dbReference>
<evidence type="ECO:0000313" key="2">
    <source>
        <dbReference type="Proteomes" id="UP001551189"/>
    </source>
</evidence>
<sequence>MEDTSDDDECVYVVGEFNNDITDVSDYACHKGQRVKFSWTHAGTIVKATLRNTK</sequence>
<protein>
    <submittedName>
        <fullName evidence="1">Uncharacterized protein</fullName>
    </submittedName>
</protein>
<evidence type="ECO:0000313" key="1">
    <source>
        <dbReference type="EMBL" id="MEU6807089.1"/>
    </source>
</evidence>
<organism evidence="1 2">
    <name type="scientific">Streptomyces neyagawaensis</name>
    <dbReference type="NCBI Taxonomy" id="42238"/>
    <lineage>
        <taxon>Bacteria</taxon>
        <taxon>Bacillati</taxon>
        <taxon>Actinomycetota</taxon>
        <taxon>Actinomycetes</taxon>
        <taxon>Kitasatosporales</taxon>
        <taxon>Streptomycetaceae</taxon>
        <taxon>Streptomyces</taxon>
    </lineage>
</organism>